<evidence type="ECO:0000313" key="1">
    <source>
        <dbReference type="EMBL" id="EQA70008.1"/>
    </source>
</evidence>
<protein>
    <submittedName>
        <fullName evidence="1">Uncharacterized protein</fullName>
    </submittedName>
</protein>
<dbReference type="EMBL" id="AKWY02000034">
    <property type="protein sequence ID" value="EQA70008.1"/>
    <property type="molecule type" value="Genomic_DNA"/>
</dbReference>
<dbReference type="AlphaFoldDB" id="T0F9Y7"/>
<organism evidence="1 2">
    <name type="scientific">Leptospira noguchii serovar Panama str. CZ214</name>
    <dbReference type="NCBI Taxonomy" id="1001595"/>
    <lineage>
        <taxon>Bacteria</taxon>
        <taxon>Pseudomonadati</taxon>
        <taxon>Spirochaetota</taxon>
        <taxon>Spirochaetia</taxon>
        <taxon>Leptospirales</taxon>
        <taxon>Leptospiraceae</taxon>
        <taxon>Leptospira</taxon>
    </lineage>
</organism>
<accession>T0F9Y7</accession>
<comment type="caution">
    <text evidence="1">The sequence shown here is derived from an EMBL/GenBank/DDBJ whole genome shotgun (WGS) entry which is preliminary data.</text>
</comment>
<dbReference type="Proteomes" id="UP000015442">
    <property type="component" value="Unassembled WGS sequence"/>
</dbReference>
<name>T0F9Y7_9LEPT</name>
<gene>
    <name evidence="1" type="ORF">LEP1GSC059_2028</name>
</gene>
<proteinExistence type="predicted"/>
<evidence type="ECO:0000313" key="2">
    <source>
        <dbReference type="Proteomes" id="UP000015442"/>
    </source>
</evidence>
<reference evidence="1 2" key="1">
    <citation type="submission" date="2013-05" db="EMBL/GenBank/DDBJ databases">
        <authorList>
            <person name="Harkins D.M."/>
            <person name="Durkin A.S."/>
            <person name="Brinkac L.M."/>
            <person name="Haft D.H."/>
            <person name="Selengut J.D."/>
            <person name="Sanka R."/>
            <person name="DePew J."/>
            <person name="Purushe J."/>
            <person name="Hartskeerl R.A."/>
            <person name="Ahmed A."/>
            <person name="van der Linden H."/>
            <person name="Goris M.G.A."/>
            <person name="Vinetz J.M."/>
            <person name="Sutton G.G."/>
            <person name="Nierman W.C."/>
            <person name="Fouts D.E."/>
        </authorList>
    </citation>
    <scope>NUCLEOTIDE SEQUENCE [LARGE SCALE GENOMIC DNA]</scope>
    <source>
        <strain evidence="1 2">CZ214</strain>
    </source>
</reference>
<sequence>MWKICEFKRSASIFYNKMQLEKEIETFLKTEFQFKTKIKGFTVDLNLQ</sequence>